<evidence type="ECO:0000313" key="4">
    <source>
        <dbReference type="RefSeq" id="XP_002740890.1"/>
    </source>
</evidence>
<evidence type="ECO:0000313" key="3">
    <source>
        <dbReference type="Proteomes" id="UP000694865"/>
    </source>
</evidence>
<dbReference type="SMART" id="SM00450">
    <property type="entry name" value="RHOD"/>
    <property type="match status" value="1"/>
</dbReference>
<dbReference type="Gene3D" id="3.40.250.10">
    <property type="entry name" value="Rhodanese-like domain"/>
    <property type="match status" value="1"/>
</dbReference>
<dbReference type="Pfam" id="PF23949">
    <property type="entry name" value="TSTD2_N"/>
    <property type="match status" value="1"/>
</dbReference>
<dbReference type="GeneID" id="100378490"/>
<dbReference type="InterPro" id="IPR057944">
    <property type="entry name" value="TSTD2_N"/>
</dbReference>
<dbReference type="InterPro" id="IPR022111">
    <property type="entry name" value="Rhodanese_C"/>
</dbReference>
<feature type="compositionally biased region" description="Polar residues" evidence="1">
    <location>
        <begin position="86"/>
        <end position="96"/>
    </location>
</feature>
<gene>
    <name evidence="4" type="primary">LOC100378490</name>
</gene>
<feature type="region of interest" description="Disordered" evidence="1">
    <location>
        <begin position="75"/>
        <end position="96"/>
    </location>
</feature>
<keyword evidence="3" id="KW-1185">Reference proteome</keyword>
<dbReference type="InterPro" id="IPR020936">
    <property type="entry name" value="TrhO"/>
</dbReference>
<dbReference type="Pfam" id="PF12368">
    <property type="entry name" value="Rhodanese_C"/>
    <property type="match status" value="1"/>
</dbReference>
<dbReference type="CDD" id="cd01518">
    <property type="entry name" value="RHOD_YceA"/>
    <property type="match status" value="1"/>
</dbReference>
<evidence type="ECO:0000256" key="1">
    <source>
        <dbReference type="SAM" id="MobiDB-lite"/>
    </source>
</evidence>
<protein>
    <submittedName>
        <fullName evidence="4">Thiosulfate sulfurtransferase/rhodanese-like domain-containing protein 2-like</fullName>
    </submittedName>
</protein>
<sequence>MKDEIRTKKGYKTRKKLAKKRAFAIFVKKLSYNKDERSWSCCHSNYSDLVELHKHVAMSHEMEINEKSETLLKSQKTETAFVESPQGDSDNSTQSVARDSATSLSSWLPSDEECATLGTSDQEEGQILLFYHYTTIPDPAFIRHWQQLLCDKLNITGKTSAGGRHHFSSGLHVSVHEEIVPMGIDPDQISYHQAGSHLTVEEFHDAVQNHDDNTVLIDCRNFYESKIGKFTNALTPNIRKFSYWPEYVDRNLHVFNNKKVLMYCTGGIRCERGSAYLESKGVCKEVCQLQGGIHRYIEKYPDGNFRGKLFVFDDRCAIPANSDIISKCSYCSRPWDDYKSCTSDNCYQLVLSCTQCRETGMTACCTQCSDKQKKTTDQEMKTREECACTKTREKIPVEKMET</sequence>
<dbReference type="PANTHER" id="PTHR43268">
    <property type="entry name" value="THIOSULFATE SULFURTRANSFERASE/RHODANESE-LIKE DOMAIN-CONTAINING PROTEIN 2"/>
    <property type="match status" value="1"/>
</dbReference>
<dbReference type="InterPro" id="IPR036873">
    <property type="entry name" value="Rhodanese-like_dom_sf"/>
</dbReference>
<proteinExistence type="predicted"/>
<name>A0ABM0GZJ9_SACKO</name>
<dbReference type="Proteomes" id="UP000694865">
    <property type="component" value="Unplaced"/>
</dbReference>
<feature type="domain" description="Rhodanese" evidence="2">
    <location>
        <begin position="210"/>
        <end position="305"/>
    </location>
</feature>
<reference evidence="4" key="1">
    <citation type="submission" date="2025-08" db="UniProtKB">
        <authorList>
            <consortium name="RefSeq"/>
        </authorList>
    </citation>
    <scope>IDENTIFICATION</scope>
    <source>
        <tissue evidence="4">Testes</tissue>
    </source>
</reference>
<dbReference type="PANTHER" id="PTHR43268:SF6">
    <property type="entry name" value="THIOSULFATE SULFURTRANSFERASE_RHODANESE-LIKE DOMAIN-CONTAINING PROTEIN 2"/>
    <property type="match status" value="1"/>
</dbReference>
<dbReference type="Pfam" id="PF00581">
    <property type="entry name" value="Rhodanese"/>
    <property type="match status" value="1"/>
</dbReference>
<dbReference type="Gene3D" id="3.30.70.100">
    <property type="match status" value="1"/>
</dbReference>
<dbReference type="PROSITE" id="PS50206">
    <property type="entry name" value="RHODANESE_3"/>
    <property type="match status" value="1"/>
</dbReference>
<dbReference type="InterPro" id="IPR001763">
    <property type="entry name" value="Rhodanese-like_dom"/>
</dbReference>
<organism evidence="3 4">
    <name type="scientific">Saccoglossus kowalevskii</name>
    <name type="common">Acorn worm</name>
    <dbReference type="NCBI Taxonomy" id="10224"/>
    <lineage>
        <taxon>Eukaryota</taxon>
        <taxon>Metazoa</taxon>
        <taxon>Hemichordata</taxon>
        <taxon>Enteropneusta</taxon>
        <taxon>Harrimaniidae</taxon>
        <taxon>Saccoglossus</taxon>
    </lineage>
</organism>
<dbReference type="SUPFAM" id="SSF52821">
    <property type="entry name" value="Rhodanese/Cell cycle control phosphatase"/>
    <property type="match status" value="1"/>
</dbReference>
<evidence type="ECO:0000259" key="2">
    <source>
        <dbReference type="PROSITE" id="PS50206"/>
    </source>
</evidence>
<dbReference type="RefSeq" id="XP_002740890.1">
    <property type="nucleotide sequence ID" value="XM_002740844.2"/>
</dbReference>
<accession>A0ABM0GZJ9</accession>